<comment type="subunit">
    <text evidence="3 12">Homotetramer.</text>
</comment>
<accession>A0A448YLL6</accession>
<dbReference type="Pfam" id="PF06437">
    <property type="entry name" value="ISN1"/>
    <property type="match status" value="1"/>
</dbReference>
<proteinExistence type="inferred from homology"/>
<keyword evidence="7 12" id="KW-0378">Hydrolase</keyword>
<dbReference type="GO" id="GO:0008253">
    <property type="term" value="F:5'-nucleotidase activity"/>
    <property type="evidence" value="ECO:0007669"/>
    <property type="project" value="InterPro"/>
</dbReference>
<dbReference type="PANTHER" id="PTHR28213">
    <property type="entry name" value="IMP-SPECIFIC 5'-NUCLEOTIDASE 1"/>
    <property type="match status" value="1"/>
</dbReference>
<evidence type="ECO:0000256" key="7">
    <source>
        <dbReference type="ARBA" id="ARBA00022801"/>
    </source>
</evidence>
<dbReference type="EC" id="3.1.3.-" evidence="12"/>
<dbReference type="InterPro" id="IPR009453">
    <property type="entry name" value="ISN1"/>
</dbReference>
<keyword evidence="9 12" id="KW-0460">Magnesium</keyword>
<dbReference type="SUPFAM" id="SSF56784">
    <property type="entry name" value="HAD-like"/>
    <property type="match status" value="1"/>
</dbReference>
<dbReference type="InParanoid" id="A0A448YLL6"/>
<dbReference type="GO" id="GO:0071590">
    <property type="term" value="P:nicotinamide riboside biosynthetic process"/>
    <property type="evidence" value="ECO:0007669"/>
    <property type="project" value="TreeGrafter"/>
</dbReference>
<protein>
    <recommendedName>
        <fullName evidence="4 12">IMP-specific 5'-nucleotidase 1</fullName>
        <ecNumber evidence="12">3.1.3.-</ecNumber>
    </recommendedName>
</protein>
<dbReference type="Proteomes" id="UP000290900">
    <property type="component" value="Unassembled WGS sequence"/>
</dbReference>
<dbReference type="STRING" id="13370.A0A448YLL6"/>
<dbReference type="GO" id="GO:0006190">
    <property type="term" value="P:inosine salvage"/>
    <property type="evidence" value="ECO:0007669"/>
    <property type="project" value="InterPro"/>
</dbReference>
<dbReference type="PANTHER" id="PTHR28213:SF1">
    <property type="entry name" value="IMP-SPECIFIC 5'-NUCLEOTIDASE 1"/>
    <property type="match status" value="1"/>
</dbReference>
<name>A0A448YLL6_BRENA</name>
<keyword evidence="10 12" id="KW-0546">Nucleotide metabolism</keyword>
<keyword evidence="8" id="KW-0067">ATP-binding</keyword>
<evidence type="ECO:0000256" key="5">
    <source>
        <dbReference type="ARBA" id="ARBA00022723"/>
    </source>
</evidence>
<keyword evidence="6" id="KW-0547">Nucleotide-binding</keyword>
<evidence type="ECO:0000256" key="3">
    <source>
        <dbReference type="ARBA" id="ARBA00011881"/>
    </source>
</evidence>
<evidence type="ECO:0000256" key="9">
    <source>
        <dbReference type="ARBA" id="ARBA00022842"/>
    </source>
</evidence>
<comment type="cofactor">
    <cofactor evidence="1 12">
        <name>Mg(2+)</name>
        <dbReference type="ChEBI" id="CHEBI:18420"/>
    </cofactor>
</comment>
<dbReference type="FunCoup" id="A0A448YLL6">
    <property type="interactions" value="95"/>
</dbReference>
<dbReference type="GO" id="GO:0009117">
    <property type="term" value="P:nucleotide metabolic process"/>
    <property type="evidence" value="ECO:0007669"/>
    <property type="project" value="UniProtKB-KW"/>
</dbReference>
<keyword evidence="5" id="KW-0479">Metal-binding</keyword>
<dbReference type="GO" id="GO:0071592">
    <property type="term" value="P:nicotinic acid riboside biosynthetic process"/>
    <property type="evidence" value="ECO:0007669"/>
    <property type="project" value="TreeGrafter"/>
</dbReference>
<dbReference type="OrthoDB" id="185373at2759"/>
<evidence type="ECO:0000256" key="2">
    <source>
        <dbReference type="ARBA" id="ARBA00005307"/>
    </source>
</evidence>
<organism evidence="13 14">
    <name type="scientific">Brettanomyces naardenensis</name>
    <name type="common">Yeast</name>
    <dbReference type="NCBI Taxonomy" id="13370"/>
    <lineage>
        <taxon>Eukaryota</taxon>
        <taxon>Fungi</taxon>
        <taxon>Dikarya</taxon>
        <taxon>Ascomycota</taxon>
        <taxon>Saccharomycotina</taxon>
        <taxon>Pichiomycetes</taxon>
        <taxon>Pichiales</taxon>
        <taxon>Pichiaceae</taxon>
        <taxon>Brettanomyces</taxon>
    </lineage>
</organism>
<comment type="catalytic activity">
    <reaction evidence="11">
        <text>IMP + H2O = inosine + phosphate</text>
        <dbReference type="Rhea" id="RHEA:27718"/>
        <dbReference type="ChEBI" id="CHEBI:15377"/>
        <dbReference type="ChEBI" id="CHEBI:17596"/>
        <dbReference type="ChEBI" id="CHEBI:43474"/>
        <dbReference type="ChEBI" id="CHEBI:58053"/>
        <dbReference type="EC" id="3.1.3.99"/>
    </reaction>
</comment>
<dbReference type="GO" id="GO:0000287">
    <property type="term" value="F:magnesium ion binding"/>
    <property type="evidence" value="ECO:0007669"/>
    <property type="project" value="InterPro"/>
</dbReference>
<evidence type="ECO:0000313" key="14">
    <source>
        <dbReference type="Proteomes" id="UP000290900"/>
    </source>
</evidence>
<comment type="similarity">
    <text evidence="2 12">Belongs to the ISN1 family.</text>
</comment>
<dbReference type="EMBL" id="CAACVR010000013">
    <property type="protein sequence ID" value="VEU21839.1"/>
    <property type="molecule type" value="Genomic_DNA"/>
</dbReference>
<evidence type="ECO:0000256" key="12">
    <source>
        <dbReference type="PIRNR" id="PIRNR028836"/>
    </source>
</evidence>
<dbReference type="InterPro" id="IPR036412">
    <property type="entry name" value="HAD-like_sf"/>
</dbReference>
<keyword evidence="14" id="KW-1185">Reference proteome</keyword>
<gene>
    <name evidence="13" type="ORF">BRENAR_LOCUS2571</name>
</gene>
<evidence type="ECO:0000256" key="10">
    <source>
        <dbReference type="ARBA" id="ARBA00023080"/>
    </source>
</evidence>
<evidence type="ECO:0000256" key="8">
    <source>
        <dbReference type="ARBA" id="ARBA00022840"/>
    </source>
</evidence>
<reference evidence="13 14" key="1">
    <citation type="submission" date="2018-12" db="EMBL/GenBank/DDBJ databases">
        <authorList>
            <person name="Tiukova I."/>
            <person name="Dainat J."/>
        </authorList>
    </citation>
    <scope>NUCLEOTIDE SEQUENCE [LARGE SCALE GENOMIC DNA]</scope>
</reference>
<evidence type="ECO:0000256" key="4">
    <source>
        <dbReference type="ARBA" id="ARBA00015544"/>
    </source>
</evidence>
<evidence type="ECO:0000313" key="13">
    <source>
        <dbReference type="EMBL" id="VEU21839.1"/>
    </source>
</evidence>
<comment type="function">
    <text evidence="12">IMP-specific 5'-nucleotidase involved in IMP (inositol monophosphate) degradation.</text>
</comment>
<sequence length="447" mass="50765">MTSRYRVDYALKEHRRDEFIQFIKGLLATPFVLYAVKPAGTISDVEELMIDSEAKRRYAEIFHDLENLVENHIEMTKAGIPKISRLHQLVPSIGTFFTPLPLEKAFYIEDERRSISKRRLVAPSFNDIRLILNTAQVLRLATTFQNGKSRYLTMKGHPGGGRGHQNDDCERLQLVTFDGDITLYNDGENLQADSPLILQLISLMSKDICIGIVTAAGYLDAEKYYERLGGLVDAVKQSELLTDSQRENMLVVGGEANYMFRYSNEVGGFSSVDRDEWMLRDMKDWTEDDITESLDFAGKNLARLMEKLALPAQIIRKERSVGMVPLDGCHLIREQLEEVVLRIDRDMKRFEAAQKIKWCAFNGGADVWVDIGDKAYGVRILQSYLSRSKDETIGPVNTLHVGDQFASLGANDYASRTAAATAWVSSPRETYKLLKDLLDFMDDWATY</sequence>
<dbReference type="PIRSF" id="PIRSF028836">
    <property type="entry name" value="ISN1"/>
    <property type="match status" value="1"/>
</dbReference>
<evidence type="ECO:0000256" key="11">
    <source>
        <dbReference type="ARBA" id="ARBA00047413"/>
    </source>
</evidence>
<evidence type="ECO:0000256" key="1">
    <source>
        <dbReference type="ARBA" id="ARBA00001946"/>
    </source>
</evidence>
<dbReference type="GO" id="GO:0005524">
    <property type="term" value="F:ATP binding"/>
    <property type="evidence" value="ECO:0007669"/>
    <property type="project" value="UniProtKB-KW"/>
</dbReference>
<dbReference type="AlphaFoldDB" id="A0A448YLL6"/>
<evidence type="ECO:0000256" key="6">
    <source>
        <dbReference type="ARBA" id="ARBA00022741"/>
    </source>
</evidence>